<keyword evidence="2" id="KW-1185">Reference proteome</keyword>
<evidence type="ECO:0000313" key="1">
    <source>
        <dbReference type="EMBL" id="MPC56330.1"/>
    </source>
</evidence>
<dbReference type="AlphaFoldDB" id="A0A5B7G7U9"/>
<dbReference type="EMBL" id="VSRR010013856">
    <property type="protein sequence ID" value="MPC56330.1"/>
    <property type="molecule type" value="Genomic_DNA"/>
</dbReference>
<name>A0A5B7G7U9_PORTR</name>
<protein>
    <submittedName>
        <fullName evidence="1">Uncharacterized protein</fullName>
    </submittedName>
</protein>
<reference evidence="1 2" key="1">
    <citation type="submission" date="2019-05" db="EMBL/GenBank/DDBJ databases">
        <title>Another draft genome of Portunus trituberculatus and its Hox gene families provides insights of decapod evolution.</title>
        <authorList>
            <person name="Jeong J.-H."/>
            <person name="Song I."/>
            <person name="Kim S."/>
            <person name="Choi T."/>
            <person name="Kim D."/>
            <person name="Ryu S."/>
            <person name="Kim W."/>
        </authorList>
    </citation>
    <scope>NUCLEOTIDE SEQUENCE [LARGE SCALE GENOMIC DNA]</scope>
    <source>
        <tissue evidence="1">Muscle</tissue>
    </source>
</reference>
<evidence type="ECO:0000313" key="2">
    <source>
        <dbReference type="Proteomes" id="UP000324222"/>
    </source>
</evidence>
<sequence>MDHSECLSRRHDPSRPFYTSVINHSFTRSSATHRDCELTRVFLCLGPGTFAIVAREPRWSVLHYGEANQALHYPA</sequence>
<accession>A0A5B7G7U9</accession>
<dbReference type="Proteomes" id="UP000324222">
    <property type="component" value="Unassembled WGS sequence"/>
</dbReference>
<proteinExistence type="predicted"/>
<comment type="caution">
    <text evidence="1">The sequence shown here is derived from an EMBL/GenBank/DDBJ whole genome shotgun (WGS) entry which is preliminary data.</text>
</comment>
<organism evidence="1 2">
    <name type="scientific">Portunus trituberculatus</name>
    <name type="common">Swimming crab</name>
    <name type="synonym">Neptunus trituberculatus</name>
    <dbReference type="NCBI Taxonomy" id="210409"/>
    <lineage>
        <taxon>Eukaryota</taxon>
        <taxon>Metazoa</taxon>
        <taxon>Ecdysozoa</taxon>
        <taxon>Arthropoda</taxon>
        <taxon>Crustacea</taxon>
        <taxon>Multicrustacea</taxon>
        <taxon>Malacostraca</taxon>
        <taxon>Eumalacostraca</taxon>
        <taxon>Eucarida</taxon>
        <taxon>Decapoda</taxon>
        <taxon>Pleocyemata</taxon>
        <taxon>Brachyura</taxon>
        <taxon>Eubrachyura</taxon>
        <taxon>Portunoidea</taxon>
        <taxon>Portunidae</taxon>
        <taxon>Portuninae</taxon>
        <taxon>Portunus</taxon>
    </lineage>
</organism>
<gene>
    <name evidence="1" type="ORF">E2C01_050285</name>
</gene>